<gene>
    <name evidence="3" type="ORF">HYH03_000860</name>
</gene>
<feature type="region of interest" description="Disordered" evidence="1">
    <location>
        <begin position="26"/>
        <end position="103"/>
    </location>
</feature>
<dbReference type="PANTHER" id="PTHR37330">
    <property type="entry name" value="CONSERVED TRANSMEMBRANE PROTEIN-RELATED"/>
    <property type="match status" value="1"/>
</dbReference>
<feature type="transmembrane region" description="Helical" evidence="2">
    <location>
        <begin position="386"/>
        <end position="405"/>
    </location>
</feature>
<keyword evidence="2" id="KW-1133">Transmembrane helix</keyword>
<sequence>MSDDDFSSSRAGATWLQAIQDVEPVYVSTKPPSASPPGAAASPPPPDAGAPPDFLPGDDYAGMPVGMPQEPDSFDEADQGDQQPPAMPPPRAPPTPAPAPPPSAIGAGTGTISVLRRKVSQFSQAVAAWATVNATVTALDVAINSTTVSFEVRVGSAIFQTAKKQRQVKRSARALAKVQYPALLDRTGRIKAKDVLLKTDVVSSSASGADSLLTLKSGDRVFTRKMEIPLTPTTSLYMYPFDEYTGTVTMVTTLAAGDINYPTALIVQQKNAVVGWTLQASIVPTIEENRNVYNFTNPLDPDSAVTLTYTIKLKRTTFVQFFAVFVLIGLWLVSSCSFCYAMDLLYIRPRNATNGDATLFTAQLFAVVGTRNIMPGVPAVGVGVDFFGIIWIMIICLFTGAMVYARVMSQYVHKEPTVYDKVLKNQVWQDGWLAAKEADKKSKKAKKDAEEERAKLIKEHGAPPTWGAGTSALCCFRGKKEPKAMLATVDCVSVRY</sequence>
<keyword evidence="2" id="KW-0812">Transmembrane</keyword>
<name>A0A836C5A8_9CHLO</name>
<evidence type="ECO:0000256" key="2">
    <source>
        <dbReference type="SAM" id="Phobius"/>
    </source>
</evidence>
<dbReference type="PANTHER" id="PTHR37330:SF1">
    <property type="entry name" value="CONSERVED TRANSMEMBRANE PROTEIN-RELATED"/>
    <property type="match status" value="1"/>
</dbReference>
<dbReference type="Pfam" id="PF14494">
    <property type="entry name" value="DUF4436"/>
    <property type="match status" value="1"/>
</dbReference>
<comment type="caution">
    <text evidence="3">The sequence shown here is derived from an EMBL/GenBank/DDBJ whole genome shotgun (WGS) entry which is preliminary data.</text>
</comment>
<dbReference type="Proteomes" id="UP000612055">
    <property type="component" value="Unassembled WGS sequence"/>
</dbReference>
<protein>
    <submittedName>
        <fullName evidence="3">Uncharacterized protein</fullName>
    </submittedName>
</protein>
<organism evidence="3 4">
    <name type="scientific">Edaphochlamys debaryana</name>
    <dbReference type="NCBI Taxonomy" id="47281"/>
    <lineage>
        <taxon>Eukaryota</taxon>
        <taxon>Viridiplantae</taxon>
        <taxon>Chlorophyta</taxon>
        <taxon>core chlorophytes</taxon>
        <taxon>Chlorophyceae</taxon>
        <taxon>CS clade</taxon>
        <taxon>Chlamydomonadales</taxon>
        <taxon>Chlamydomonadales incertae sedis</taxon>
        <taxon>Edaphochlamys</taxon>
    </lineage>
</organism>
<feature type="transmembrane region" description="Helical" evidence="2">
    <location>
        <begin position="321"/>
        <end position="345"/>
    </location>
</feature>
<reference evidence="3" key="1">
    <citation type="journal article" date="2020" name="bioRxiv">
        <title>Comparative genomics of Chlamydomonas.</title>
        <authorList>
            <person name="Craig R.J."/>
            <person name="Hasan A.R."/>
            <person name="Ness R.W."/>
            <person name="Keightley P.D."/>
        </authorList>
    </citation>
    <scope>NUCLEOTIDE SEQUENCE</scope>
    <source>
        <strain evidence="3">CCAP 11/70</strain>
    </source>
</reference>
<dbReference type="AlphaFoldDB" id="A0A836C5A8"/>
<proteinExistence type="predicted"/>
<feature type="transmembrane region" description="Helical" evidence="2">
    <location>
        <begin position="357"/>
        <end position="374"/>
    </location>
</feature>
<feature type="compositionally biased region" description="Pro residues" evidence="1">
    <location>
        <begin position="85"/>
        <end position="103"/>
    </location>
</feature>
<dbReference type="OrthoDB" id="541068at2759"/>
<accession>A0A836C5A8</accession>
<evidence type="ECO:0000256" key="1">
    <source>
        <dbReference type="SAM" id="MobiDB-lite"/>
    </source>
</evidence>
<evidence type="ECO:0000313" key="3">
    <source>
        <dbReference type="EMBL" id="KAG2501041.1"/>
    </source>
</evidence>
<dbReference type="InterPro" id="IPR027948">
    <property type="entry name" value="DUF4436"/>
</dbReference>
<keyword evidence="4" id="KW-1185">Reference proteome</keyword>
<dbReference type="EMBL" id="JAEHOE010000002">
    <property type="protein sequence ID" value="KAG2501041.1"/>
    <property type="molecule type" value="Genomic_DNA"/>
</dbReference>
<keyword evidence="2" id="KW-0472">Membrane</keyword>
<evidence type="ECO:0000313" key="4">
    <source>
        <dbReference type="Proteomes" id="UP000612055"/>
    </source>
</evidence>